<keyword evidence="1" id="KW-0112">Calmodulin-binding</keyword>
<comment type="subunit">
    <text evidence="3">Binds to multiple calmodulin (CaM) in the presence of Ca(2+) and CaM-like proteins.</text>
</comment>
<dbReference type="CDD" id="cd23767">
    <property type="entry name" value="IQCD"/>
    <property type="match status" value="1"/>
</dbReference>
<dbReference type="PANTHER" id="PTHR32295">
    <property type="entry name" value="IQ-DOMAIN 5-RELATED"/>
    <property type="match status" value="1"/>
</dbReference>
<protein>
    <recommendedName>
        <fullName evidence="5">DUF4005 domain-containing protein</fullName>
    </recommendedName>
</protein>
<dbReference type="Pfam" id="PF13178">
    <property type="entry name" value="DUF4005"/>
    <property type="match status" value="1"/>
</dbReference>
<comment type="caution">
    <text evidence="6">The sequence shown here is derived from an EMBL/GenBank/DDBJ whole genome shotgun (WGS) entry which is preliminary data.</text>
</comment>
<organism evidence="6 7">
    <name type="scientific">Clitoria ternatea</name>
    <name type="common">Butterfly pea</name>
    <dbReference type="NCBI Taxonomy" id="43366"/>
    <lineage>
        <taxon>Eukaryota</taxon>
        <taxon>Viridiplantae</taxon>
        <taxon>Streptophyta</taxon>
        <taxon>Embryophyta</taxon>
        <taxon>Tracheophyta</taxon>
        <taxon>Spermatophyta</taxon>
        <taxon>Magnoliopsida</taxon>
        <taxon>eudicotyledons</taxon>
        <taxon>Gunneridae</taxon>
        <taxon>Pentapetalae</taxon>
        <taxon>rosids</taxon>
        <taxon>fabids</taxon>
        <taxon>Fabales</taxon>
        <taxon>Fabaceae</taxon>
        <taxon>Papilionoideae</taxon>
        <taxon>50 kb inversion clade</taxon>
        <taxon>NPAAA clade</taxon>
        <taxon>indigoferoid/millettioid clade</taxon>
        <taxon>Phaseoleae</taxon>
        <taxon>Clitoria</taxon>
    </lineage>
</organism>
<evidence type="ECO:0000313" key="6">
    <source>
        <dbReference type="EMBL" id="KAK7278956.1"/>
    </source>
</evidence>
<evidence type="ECO:0000256" key="3">
    <source>
        <dbReference type="ARBA" id="ARBA00024378"/>
    </source>
</evidence>
<reference evidence="6 7" key="1">
    <citation type="submission" date="2024-01" db="EMBL/GenBank/DDBJ databases">
        <title>The genomes of 5 underutilized Papilionoideae crops provide insights into root nodulation and disease resistance.</title>
        <authorList>
            <person name="Yuan L."/>
        </authorList>
    </citation>
    <scope>NUCLEOTIDE SEQUENCE [LARGE SCALE GENOMIC DNA]</scope>
    <source>
        <strain evidence="6">LY-2023</strain>
        <tissue evidence="6">Leaf</tissue>
    </source>
</reference>
<sequence length="403" mass="46194">MAKQKSWFGWVKRLFTSESKDKKAKKWGWGFGRIRKRQYQTITGPNKALIEASEEQRKHALTVAIATAAAAEAAVTAAHAAAEVVKLTGASRSYSYLYKGDRSLAAIKIQSAYRAHLARKALRALKGVIMLQAIIRGEAVRRQVFNTLKNNSSNTKNQMDIQERSSREENYENDHIKQFPKQKKKLEEKELKSECQSQRTWDCSLHSREDIETIWSRKQEAIAKRERMKQYSSSQRERKNLHMMEEAAQNKDIGRESCRTLGEWLHKETCDWDVYCKSTLPSNLITMRKTEFNEEGLSSQISVPRKSFSFVRRNSLGDECSMPNSPVFPTYMAVTESSKAKVRSMSTPRQRTGFLDMCCNQNEPHKDGISFCTTYYGATTSNANENSASFQQRCQSANRLCYH</sequence>
<evidence type="ECO:0000256" key="2">
    <source>
        <dbReference type="ARBA" id="ARBA00024341"/>
    </source>
</evidence>
<dbReference type="GO" id="GO:0005516">
    <property type="term" value="F:calmodulin binding"/>
    <property type="evidence" value="ECO:0007669"/>
    <property type="project" value="UniProtKB-KW"/>
</dbReference>
<dbReference type="PANTHER" id="PTHR32295:SF212">
    <property type="entry name" value="CALMODULIN BINDING PROTEIN-RELATED"/>
    <property type="match status" value="1"/>
</dbReference>
<evidence type="ECO:0000256" key="4">
    <source>
        <dbReference type="SAM" id="MobiDB-lite"/>
    </source>
</evidence>
<dbReference type="Gene3D" id="1.20.5.190">
    <property type="match status" value="1"/>
</dbReference>
<evidence type="ECO:0000259" key="5">
    <source>
        <dbReference type="Pfam" id="PF13178"/>
    </source>
</evidence>
<accession>A0AAN9FPZ8</accession>
<dbReference type="Pfam" id="PF00612">
    <property type="entry name" value="IQ"/>
    <property type="match status" value="1"/>
</dbReference>
<gene>
    <name evidence="6" type="ORF">RJT34_23997</name>
</gene>
<evidence type="ECO:0000313" key="7">
    <source>
        <dbReference type="Proteomes" id="UP001359559"/>
    </source>
</evidence>
<feature type="compositionally biased region" description="Basic and acidic residues" evidence="4">
    <location>
        <begin position="161"/>
        <end position="172"/>
    </location>
</feature>
<dbReference type="SMART" id="SM00015">
    <property type="entry name" value="IQ"/>
    <property type="match status" value="1"/>
</dbReference>
<feature type="region of interest" description="Disordered" evidence="4">
    <location>
        <begin position="150"/>
        <end position="172"/>
    </location>
</feature>
<feature type="domain" description="DUF4005" evidence="5">
    <location>
        <begin position="315"/>
        <end position="361"/>
    </location>
</feature>
<proteinExistence type="inferred from homology"/>
<comment type="similarity">
    <text evidence="2">Belongs to the IQD family.</text>
</comment>
<dbReference type="Proteomes" id="UP001359559">
    <property type="component" value="Unassembled WGS sequence"/>
</dbReference>
<keyword evidence="7" id="KW-1185">Reference proteome</keyword>
<dbReference type="InterPro" id="IPR025064">
    <property type="entry name" value="DUF4005"/>
</dbReference>
<dbReference type="PROSITE" id="PS50096">
    <property type="entry name" value="IQ"/>
    <property type="match status" value="2"/>
</dbReference>
<name>A0AAN9FPZ8_CLITE</name>
<dbReference type="EMBL" id="JAYKXN010000006">
    <property type="protein sequence ID" value="KAK7278956.1"/>
    <property type="molecule type" value="Genomic_DNA"/>
</dbReference>
<evidence type="ECO:0000256" key="1">
    <source>
        <dbReference type="ARBA" id="ARBA00022860"/>
    </source>
</evidence>
<dbReference type="InterPro" id="IPR000048">
    <property type="entry name" value="IQ_motif_EF-hand-BS"/>
</dbReference>
<dbReference type="AlphaFoldDB" id="A0AAN9FPZ8"/>